<dbReference type="CDD" id="cd01347">
    <property type="entry name" value="ligand_gated_channel"/>
    <property type="match status" value="1"/>
</dbReference>
<dbReference type="SUPFAM" id="SSF49464">
    <property type="entry name" value="Carboxypeptidase regulatory domain-like"/>
    <property type="match status" value="1"/>
</dbReference>
<keyword evidence="2 11" id="KW-0813">Transport</keyword>
<keyword evidence="7" id="KW-0406">Ion transport</keyword>
<reference evidence="15 16" key="1">
    <citation type="submission" date="2016-10" db="EMBL/GenBank/DDBJ databases">
        <authorList>
            <person name="de Groot N.N."/>
        </authorList>
    </citation>
    <scope>NUCLEOTIDE SEQUENCE [LARGE SCALE GENOMIC DNA]</scope>
    <source>
        <strain evidence="15 16">DSM 26130</strain>
    </source>
</reference>
<feature type="domain" description="TonB-dependent receptor plug" evidence="14">
    <location>
        <begin position="121"/>
        <end position="224"/>
    </location>
</feature>
<dbReference type="Pfam" id="PF07715">
    <property type="entry name" value="Plug"/>
    <property type="match status" value="1"/>
</dbReference>
<keyword evidence="5 11" id="KW-0812">Transmembrane</keyword>
<dbReference type="GO" id="GO:0009279">
    <property type="term" value="C:cell outer membrane"/>
    <property type="evidence" value="ECO:0007669"/>
    <property type="project" value="UniProtKB-SubCell"/>
</dbReference>
<dbReference type="STRING" id="662367.SAMN05216167_101280"/>
<evidence type="ECO:0000256" key="9">
    <source>
        <dbReference type="ARBA" id="ARBA00023136"/>
    </source>
</evidence>
<dbReference type="InterPro" id="IPR012910">
    <property type="entry name" value="Plug_dom"/>
</dbReference>
<evidence type="ECO:0000256" key="1">
    <source>
        <dbReference type="ARBA" id="ARBA00004571"/>
    </source>
</evidence>
<evidence type="ECO:0000256" key="8">
    <source>
        <dbReference type="ARBA" id="ARBA00023077"/>
    </source>
</evidence>
<keyword evidence="16" id="KW-1185">Reference proteome</keyword>
<dbReference type="RefSeq" id="WP_093822671.1">
    <property type="nucleotide sequence ID" value="NZ_FOLQ01000001.1"/>
</dbReference>
<gene>
    <name evidence="15" type="ORF">SAMN05216167_101280</name>
</gene>
<dbReference type="GO" id="GO:0006826">
    <property type="term" value="P:iron ion transport"/>
    <property type="evidence" value="ECO:0007669"/>
    <property type="project" value="UniProtKB-KW"/>
</dbReference>
<dbReference type="Pfam" id="PF00593">
    <property type="entry name" value="TonB_dep_Rec_b-barrel"/>
    <property type="match status" value="1"/>
</dbReference>
<evidence type="ECO:0000256" key="10">
    <source>
        <dbReference type="ARBA" id="ARBA00023237"/>
    </source>
</evidence>
<name>A0A1I1FQP2_9BACT</name>
<evidence type="ECO:0000256" key="11">
    <source>
        <dbReference type="PROSITE-ProRule" id="PRU01360"/>
    </source>
</evidence>
<dbReference type="PROSITE" id="PS52016">
    <property type="entry name" value="TONB_DEPENDENT_REC_3"/>
    <property type="match status" value="1"/>
</dbReference>
<dbReference type="Proteomes" id="UP000198598">
    <property type="component" value="Unassembled WGS sequence"/>
</dbReference>
<comment type="subcellular location">
    <subcellularLocation>
        <location evidence="1 11">Cell outer membrane</location>
        <topology evidence="1 11">Multi-pass membrane protein</topology>
    </subcellularLocation>
</comment>
<keyword evidence="8 12" id="KW-0798">TonB box</keyword>
<dbReference type="InterPro" id="IPR036942">
    <property type="entry name" value="Beta-barrel_TonB_sf"/>
</dbReference>
<evidence type="ECO:0000313" key="15">
    <source>
        <dbReference type="EMBL" id="SFC01326.1"/>
    </source>
</evidence>
<evidence type="ECO:0000256" key="3">
    <source>
        <dbReference type="ARBA" id="ARBA00022452"/>
    </source>
</evidence>
<dbReference type="EMBL" id="FOLQ01000001">
    <property type="protein sequence ID" value="SFC01326.1"/>
    <property type="molecule type" value="Genomic_DNA"/>
</dbReference>
<dbReference type="PANTHER" id="PTHR32552">
    <property type="entry name" value="FERRICHROME IRON RECEPTOR-RELATED"/>
    <property type="match status" value="1"/>
</dbReference>
<dbReference type="Gene3D" id="2.60.40.1120">
    <property type="entry name" value="Carboxypeptidase-like, regulatory domain"/>
    <property type="match status" value="1"/>
</dbReference>
<keyword evidence="10 11" id="KW-0998">Cell outer membrane</keyword>
<feature type="domain" description="TonB-dependent receptor-like beta-barrel" evidence="13">
    <location>
        <begin position="266"/>
        <end position="757"/>
    </location>
</feature>
<dbReference type="Gene3D" id="2.40.170.20">
    <property type="entry name" value="TonB-dependent receptor, beta-barrel domain"/>
    <property type="match status" value="1"/>
</dbReference>
<evidence type="ECO:0000259" key="13">
    <source>
        <dbReference type="Pfam" id="PF00593"/>
    </source>
</evidence>
<organism evidence="15 16">
    <name type="scientific">Spirosoma endophyticum</name>
    <dbReference type="NCBI Taxonomy" id="662367"/>
    <lineage>
        <taxon>Bacteria</taxon>
        <taxon>Pseudomonadati</taxon>
        <taxon>Bacteroidota</taxon>
        <taxon>Cytophagia</taxon>
        <taxon>Cytophagales</taxon>
        <taxon>Cytophagaceae</taxon>
        <taxon>Spirosoma</taxon>
    </lineage>
</organism>
<accession>A0A1I1FQP2</accession>
<keyword evidence="6" id="KW-0408">Iron</keyword>
<dbReference type="PANTHER" id="PTHR32552:SF81">
    <property type="entry name" value="TONB-DEPENDENT OUTER MEMBRANE RECEPTOR"/>
    <property type="match status" value="1"/>
</dbReference>
<evidence type="ECO:0000256" key="7">
    <source>
        <dbReference type="ARBA" id="ARBA00023065"/>
    </source>
</evidence>
<dbReference type="Pfam" id="PF13715">
    <property type="entry name" value="CarbopepD_reg_2"/>
    <property type="match status" value="1"/>
</dbReference>
<evidence type="ECO:0000313" key="16">
    <source>
        <dbReference type="Proteomes" id="UP000198598"/>
    </source>
</evidence>
<evidence type="ECO:0000256" key="4">
    <source>
        <dbReference type="ARBA" id="ARBA00022496"/>
    </source>
</evidence>
<dbReference type="InterPro" id="IPR008969">
    <property type="entry name" value="CarboxyPept-like_regulatory"/>
</dbReference>
<dbReference type="InterPro" id="IPR039426">
    <property type="entry name" value="TonB-dep_rcpt-like"/>
</dbReference>
<dbReference type="InterPro" id="IPR000531">
    <property type="entry name" value="Beta-barrel_TonB"/>
</dbReference>
<sequence length="788" mass="87141">MTKFIWSLCIGLTTFMPTVKSQTPGHFSGTITDQQSLGIAGASVYLLNTNLGASTNEQGKFTISNVPPGRYTLNVSALGFATAHKSVTFTTENQELTIQLTTATNRLDEVTVSAQKVEEDPQKLPFSISTLSAKQVQDYRLWTSKDLTALIPNLYSASPGDGRNVTSIRGITTTSYDPTVATYIDGVNQFSLDTYIAQLLDIERIEILRGPQGTLYGRNAMGGVINIITKQPDNKTRGFVELNYGSFGQQRYSAGLRTPLVKNRLFLGVSALYGQQEGFYTNVFDQSKFDRSHYFMGNYYLKYLASPNWSLTLNVKHNSNRNRGSFPLASSTQDAFTDPFTVNQNAVGQLIDNIFNTSLSVNHSGKAFTFTSQTAYQSNYRYYDHPIDGDFSPIDGVTIVNDYGKKWNNVQVGTQEFRFTSPASSTSAFSWIAGTYAFYQDNPTKLGTHFGKNSDQLGAPFPFFTSINTNKGTSFGVALYGQGTYALNPKLKATLGLRYDYEHKKQSVLGEFQPDGDAAMVTRPDTSSTANFKAFSPKTSLSYQVTENHQVYATYSRGFRAGGITQLSSDPSQPPLYAYKPEYSNNFEIGLKNTFWNNRIRLNLAAFYTQVQDAQVPTLILPDAITITRNAGKLDSKGVEIEVQATPAKGLEIAYQAGYTDAKYGSLNLASNGEAVNLAGNRQIFTPDVTSMMALQYGYPLGGARQFRLIARGELYYVGKQYFDLTNLISQNGFGVINTRIGLSSRHAELFFWGRNLNNKTYIDYAYNFGAAHLGNPRTYGITLSSNF</sequence>
<keyword evidence="4" id="KW-0410">Iron transport</keyword>
<evidence type="ECO:0000259" key="14">
    <source>
        <dbReference type="Pfam" id="PF07715"/>
    </source>
</evidence>
<evidence type="ECO:0000256" key="6">
    <source>
        <dbReference type="ARBA" id="ARBA00023004"/>
    </source>
</evidence>
<protein>
    <submittedName>
        <fullName evidence="15">Iron complex outermembrane recepter protein</fullName>
    </submittedName>
</protein>
<proteinExistence type="inferred from homology"/>
<dbReference type="AlphaFoldDB" id="A0A1I1FQP2"/>
<keyword evidence="3 11" id="KW-1134">Transmembrane beta strand</keyword>
<evidence type="ECO:0000256" key="12">
    <source>
        <dbReference type="RuleBase" id="RU003357"/>
    </source>
</evidence>
<evidence type="ECO:0000256" key="5">
    <source>
        <dbReference type="ARBA" id="ARBA00022692"/>
    </source>
</evidence>
<dbReference type="SUPFAM" id="SSF56935">
    <property type="entry name" value="Porins"/>
    <property type="match status" value="1"/>
</dbReference>
<evidence type="ECO:0000256" key="2">
    <source>
        <dbReference type="ARBA" id="ARBA00022448"/>
    </source>
</evidence>
<dbReference type="OrthoDB" id="9775095at2"/>
<comment type="similarity">
    <text evidence="11 12">Belongs to the TonB-dependent receptor family.</text>
</comment>
<keyword evidence="9 11" id="KW-0472">Membrane</keyword>